<dbReference type="KEGG" id="ntg:NSCAC_1192"/>
<protein>
    <recommendedName>
        <fullName evidence="3">Formylmethanofuran dehydrogenase subunit E domain-containing protein</fullName>
    </recommendedName>
</protein>
<dbReference type="EMBL" id="LR778175">
    <property type="protein sequence ID" value="CAB1276478.1"/>
    <property type="molecule type" value="Genomic_DNA"/>
</dbReference>
<accession>A0A7G1QA66</accession>
<gene>
    <name evidence="1" type="ORF">NSCAC_1192</name>
</gene>
<organism evidence="1 2">
    <name type="scientific">Candidatus Nitrosacidococcus tergens</name>
    <dbReference type="NCBI Taxonomy" id="553981"/>
    <lineage>
        <taxon>Bacteria</taxon>
        <taxon>Pseudomonadati</taxon>
        <taxon>Pseudomonadota</taxon>
        <taxon>Gammaproteobacteria</taxon>
        <taxon>Chromatiales</taxon>
        <taxon>Chromatiaceae</taxon>
        <taxon>Candidatus Nitrosacidococcus</taxon>
    </lineage>
</organism>
<evidence type="ECO:0008006" key="3">
    <source>
        <dbReference type="Google" id="ProtNLM"/>
    </source>
</evidence>
<evidence type="ECO:0000313" key="1">
    <source>
        <dbReference type="EMBL" id="CAB1276478.1"/>
    </source>
</evidence>
<reference evidence="1 2" key="1">
    <citation type="submission" date="2020-03" db="EMBL/GenBank/DDBJ databases">
        <authorList>
            <person name="Picone N."/>
        </authorList>
    </citation>
    <scope>NUCLEOTIDE SEQUENCE [LARGE SCALE GENOMIC DNA]</scope>
    <source>
        <strain evidence="1">NSCAC1</strain>
    </source>
</reference>
<sequence>MISNYPDFFDLAPTIRMYDSLAKFLGSSEDGYIEYHYKDAVALAGHSCPTVASAYLMTRVGLNVLYPDRIPERGGVSVAWSEDKDQGVTGVMANVVLLITGSADEGGFKGLNGDFTRNNKLTFGAPIRGNVKFTRLDNNNSVEVAVNVGLIPIPLEMRALMPKCMAGIATEDEQRTFGNAWQSRVKSLLLDHADDPNIITVFA</sequence>
<dbReference type="RefSeq" id="WP_197743903.1">
    <property type="nucleotide sequence ID" value="NZ_LR778175.1"/>
</dbReference>
<dbReference type="SUPFAM" id="SSF143555">
    <property type="entry name" value="FwdE-like"/>
    <property type="match status" value="1"/>
</dbReference>
<dbReference type="AlphaFoldDB" id="A0A7G1QA66"/>
<proteinExistence type="predicted"/>
<dbReference type="Proteomes" id="UP000516072">
    <property type="component" value="Chromosome"/>
</dbReference>
<keyword evidence="2" id="KW-1185">Reference proteome</keyword>
<name>A0A7G1QA66_9GAMM</name>
<evidence type="ECO:0000313" key="2">
    <source>
        <dbReference type="Proteomes" id="UP000516072"/>
    </source>
</evidence>